<name>A0A640SKY3_9ACTN</name>
<evidence type="ECO:0000313" key="3">
    <source>
        <dbReference type="EMBL" id="GFE11402.1"/>
    </source>
</evidence>
<sequence length="233" mass="22707">MNGPGTGTGRAAGGPGDGVGSGPGTVGGPGDGGIGTGPGGTASEHPMEDRLRRAFAARTESIAVRDLRPAAPPGPHTRRNRLPGMKRPWPRRFGLPLAAAAATAAVVIGYLAIAPGTPPDRRPAPATPPSPVDPAPSPTRTGSTPVPSPSHPSAGPHRTARPTGSTPPGAPVSGSPRPPRSGSPTPRPTDQPSGGSSSTGLPPPSTTPSAGPTPHGSSRAVPGNGDSSPSPGR</sequence>
<proteinExistence type="predicted"/>
<protein>
    <submittedName>
        <fullName evidence="3">Uncharacterized protein</fullName>
    </submittedName>
</protein>
<comment type="caution">
    <text evidence="3">The sequence shown here is derived from an EMBL/GenBank/DDBJ whole genome shotgun (WGS) entry which is preliminary data.</text>
</comment>
<evidence type="ECO:0000256" key="1">
    <source>
        <dbReference type="SAM" id="MobiDB-lite"/>
    </source>
</evidence>
<dbReference type="AlphaFoldDB" id="A0A640SKY3"/>
<reference evidence="3 4" key="1">
    <citation type="submission" date="2019-12" db="EMBL/GenBank/DDBJ databases">
        <title>Whole genome shotgun sequence of Streptomyces caniferus NBRC 15389.</title>
        <authorList>
            <person name="Ichikawa N."/>
            <person name="Kimura A."/>
            <person name="Kitahashi Y."/>
            <person name="Komaki H."/>
            <person name="Tamura T."/>
        </authorList>
    </citation>
    <scope>NUCLEOTIDE SEQUENCE [LARGE SCALE GENOMIC DNA]</scope>
    <source>
        <strain evidence="3 4">NBRC 15389</strain>
    </source>
</reference>
<keyword evidence="2" id="KW-0472">Membrane</keyword>
<feature type="compositionally biased region" description="Low complexity" evidence="1">
    <location>
        <begin position="207"/>
        <end position="218"/>
    </location>
</feature>
<evidence type="ECO:0000256" key="2">
    <source>
        <dbReference type="SAM" id="Phobius"/>
    </source>
</evidence>
<accession>A0A640SKY3</accession>
<keyword evidence="2" id="KW-0812">Transmembrane</keyword>
<dbReference type="EMBL" id="BLIN01000005">
    <property type="protein sequence ID" value="GFE11402.1"/>
    <property type="molecule type" value="Genomic_DNA"/>
</dbReference>
<feature type="region of interest" description="Disordered" evidence="1">
    <location>
        <begin position="114"/>
        <end position="233"/>
    </location>
</feature>
<dbReference type="RefSeq" id="WP_159482047.1">
    <property type="nucleotide sequence ID" value="NZ_BAAATH010000001.1"/>
</dbReference>
<dbReference type="OrthoDB" id="4338979at2"/>
<gene>
    <name evidence="3" type="ORF">Scani_76700</name>
</gene>
<keyword evidence="2" id="KW-1133">Transmembrane helix</keyword>
<evidence type="ECO:0000313" key="4">
    <source>
        <dbReference type="Proteomes" id="UP000435837"/>
    </source>
</evidence>
<feature type="transmembrane region" description="Helical" evidence="2">
    <location>
        <begin position="93"/>
        <end position="113"/>
    </location>
</feature>
<organism evidence="3 4">
    <name type="scientific">Streptomyces caniferus</name>
    <dbReference type="NCBI Taxonomy" id="285557"/>
    <lineage>
        <taxon>Bacteria</taxon>
        <taxon>Bacillati</taxon>
        <taxon>Actinomycetota</taxon>
        <taxon>Actinomycetes</taxon>
        <taxon>Kitasatosporales</taxon>
        <taxon>Streptomycetaceae</taxon>
        <taxon>Streptomyces</taxon>
    </lineage>
</organism>
<feature type="compositionally biased region" description="Pro residues" evidence="1">
    <location>
        <begin position="125"/>
        <end position="137"/>
    </location>
</feature>
<feature type="region of interest" description="Disordered" evidence="1">
    <location>
        <begin position="1"/>
        <end position="87"/>
    </location>
</feature>
<feature type="compositionally biased region" description="Pro residues" evidence="1">
    <location>
        <begin position="176"/>
        <end position="189"/>
    </location>
</feature>
<dbReference type="Proteomes" id="UP000435837">
    <property type="component" value="Unassembled WGS sequence"/>
</dbReference>
<feature type="compositionally biased region" description="Gly residues" evidence="1">
    <location>
        <begin position="1"/>
        <end position="40"/>
    </location>
</feature>